<evidence type="ECO:0000313" key="2">
    <source>
        <dbReference type="Proteomes" id="UP000266861"/>
    </source>
</evidence>
<reference evidence="1 2" key="1">
    <citation type="submission" date="2018-08" db="EMBL/GenBank/DDBJ databases">
        <title>Genome and evolution of the arbuscular mycorrhizal fungus Diversispora epigaea (formerly Glomus versiforme) and its bacterial endosymbionts.</title>
        <authorList>
            <person name="Sun X."/>
            <person name="Fei Z."/>
            <person name="Harrison M."/>
        </authorList>
    </citation>
    <scope>NUCLEOTIDE SEQUENCE [LARGE SCALE GENOMIC DNA]</scope>
    <source>
        <strain evidence="1 2">IT104</strain>
    </source>
</reference>
<dbReference type="AlphaFoldDB" id="A0A397IRH2"/>
<dbReference type="EMBL" id="PQFF01000166">
    <property type="protein sequence ID" value="RHZ77547.1"/>
    <property type="molecule type" value="Genomic_DNA"/>
</dbReference>
<comment type="caution">
    <text evidence="1">The sequence shown here is derived from an EMBL/GenBank/DDBJ whole genome shotgun (WGS) entry which is preliminary data.</text>
</comment>
<evidence type="ECO:0000313" key="1">
    <source>
        <dbReference type="EMBL" id="RHZ77547.1"/>
    </source>
</evidence>
<protein>
    <submittedName>
        <fullName evidence="1">Uncharacterized protein</fullName>
    </submittedName>
</protein>
<dbReference type="OrthoDB" id="2415604at2759"/>
<accession>A0A397IRH2</accession>
<dbReference type="Proteomes" id="UP000266861">
    <property type="component" value="Unassembled WGS sequence"/>
</dbReference>
<keyword evidence="2" id="KW-1185">Reference proteome</keyword>
<gene>
    <name evidence="1" type="ORF">Glove_176g17</name>
</gene>
<organism evidence="1 2">
    <name type="scientific">Diversispora epigaea</name>
    <dbReference type="NCBI Taxonomy" id="1348612"/>
    <lineage>
        <taxon>Eukaryota</taxon>
        <taxon>Fungi</taxon>
        <taxon>Fungi incertae sedis</taxon>
        <taxon>Mucoromycota</taxon>
        <taxon>Glomeromycotina</taxon>
        <taxon>Glomeromycetes</taxon>
        <taxon>Diversisporales</taxon>
        <taxon>Diversisporaceae</taxon>
        <taxon>Diversispora</taxon>
    </lineage>
</organism>
<sequence length="82" mass="9535">MPTMYTCSFVDYSGEICMRRCTCSAGCCFHYKALAHNPCSECGKPTRSISGRCQAHIRSFYVGRYYQKHLKKKRVLVQLWLE</sequence>
<name>A0A397IRH2_9GLOM</name>
<proteinExistence type="predicted"/>